<dbReference type="PIRSF" id="PIRSF001439">
    <property type="entry name" value="CryM"/>
    <property type="match status" value="1"/>
</dbReference>
<evidence type="ECO:0000256" key="1">
    <source>
        <dbReference type="ARBA" id="ARBA00008903"/>
    </source>
</evidence>
<reference evidence="2 3" key="1">
    <citation type="submission" date="2020-04" db="EMBL/GenBank/DDBJ databases">
        <title>Ramlibacter sp. G-1-2-2 isolated from soil.</title>
        <authorList>
            <person name="Dahal R.H."/>
        </authorList>
    </citation>
    <scope>NUCLEOTIDE SEQUENCE [LARGE SCALE GENOMIC DNA]</scope>
    <source>
        <strain evidence="2 3">G-1-2-2</strain>
    </source>
</reference>
<dbReference type="SUPFAM" id="SSF51735">
    <property type="entry name" value="NAD(P)-binding Rossmann-fold domains"/>
    <property type="match status" value="1"/>
</dbReference>
<evidence type="ECO:0000313" key="2">
    <source>
        <dbReference type="EMBL" id="NML46984.1"/>
    </source>
</evidence>
<name>A0A848H911_9BURK</name>
<organism evidence="2 3">
    <name type="scientific">Ramlibacter agri</name>
    <dbReference type="NCBI Taxonomy" id="2728837"/>
    <lineage>
        <taxon>Bacteria</taxon>
        <taxon>Pseudomonadati</taxon>
        <taxon>Pseudomonadota</taxon>
        <taxon>Betaproteobacteria</taxon>
        <taxon>Burkholderiales</taxon>
        <taxon>Comamonadaceae</taxon>
        <taxon>Ramlibacter</taxon>
    </lineage>
</organism>
<accession>A0A848H911</accession>
<protein>
    <submittedName>
        <fullName evidence="2">Ornithine cyclodeaminase family protein</fullName>
    </submittedName>
</protein>
<dbReference type="PANTHER" id="PTHR13812:SF19">
    <property type="entry name" value="KETIMINE REDUCTASE MU-CRYSTALLIN"/>
    <property type="match status" value="1"/>
</dbReference>
<dbReference type="Gene3D" id="3.30.1780.10">
    <property type="entry name" value="ornithine cyclodeaminase, domain 1"/>
    <property type="match status" value="1"/>
</dbReference>
<proteinExistence type="inferred from homology"/>
<dbReference type="Pfam" id="PF02423">
    <property type="entry name" value="OCD_Mu_crystall"/>
    <property type="match status" value="1"/>
</dbReference>
<gene>
    <name evidence="2" type="ORF">HHL11_24785</name>
</gene>
<dbReference type="GO" id="GO:0005737">
    <property type="term" value="C:cytoplasm"/>
    <property type="evidence" value="ECO:0007669"/>
    <property type="project" value="TreeGrafter"/>
</dbReference>
<comment type="caution">
    <text evidence="2">The sequence shown here is derived from an EMBL/GenBank/DDBJ whole genome shotgun (WGS) entry which is preliminary data.</text>
</comment>
<evidence type="ECO:0000313" key="3">
    <source>
        <dbReference type="Proteomes" id="UP000541185"/>
    </source>
</evidence>
<comment type="similarity">
    <text evidence="1">Belongs to the ornithine cyclodeaminase/mu-crystallin family.</text>
</comment>
<dbReference type="InterPro" id="IPR003462">
    <property type="entry name" value="ODC_Mu_crystall"/>
</dbReference>
<dbReference type="FunFam" id="3.40.50.720:FF:000311">
    <property type="entry name" value="Ornithine cyclodeaminase"/>
    <property type="match status" value="1"/>
</dbReference>
<dbReference type="AlphaFoldDB" id="A0A848H911"/>
<dbReference type="RefSeq" id="WP_169421291.1">
    <property type="nucleotide sequence ID" value="NZ_JABBFX010000003.1"/>
</dbReference>
<dbReference type="GO" id="GO:0016491">
    <property type="term" value="F:oxidoreductase activity"/>
    <property type="evidence" value="ECO:0007669"/>
    <property type="project" value="UniProtKB-ARBA"/>
</dbReference>
<dbReference type="NCBIfam" id="NF004793">
    <property type="entry name" value="PRK06141.1"/>
    <property type="match status" value="1"/>
</dbReference>
<dbReference type="Proteomes" id="UP000541185">
    <property type="component" value="Unassembled WGS sequence"/>
</dbReference>
<dbReference type="EMBL" id="JABBFX010000003">
    <property type="protein sequence ID" value="NML46984.1"/>
    <property type="molecule type" value="Genomic_DNA"/>
</dbReference>
<dbReference type="Gene3D" id="3.40.50.720">
    <property type="entry name" value="NAD(P)-binding Rossmann-like Domain"/>
    <property type="match status" value="1"/>
</dbReference>
<dbReference type="InterPro" id="IPR023401">
    <property type="entry name" value="ODC_N"/>
</dbReference>
<keyword evidence="3" id="KW-1185">Reference proteome</keyword>
<dbReference type="InterPro" id="IPR036291">
    <property type="entry name" value="NAD(P)-bd_dom_sf"/>
</dbReference>
<dbReference type="PANTHER" id="PTHR13812">
    <property type="entry name" value="KETIMINE REDUCTASE MU-CRYSTALLIN"/>
    <property type="match status" value="1"/>
</dbReference>
<sequence length="315" mass="33195">MQVLDAAATRAALPFERLVPALRELFAKGCTVPPRQVLDLGSFTSLVMPAWAEGRYYGVKVINIAPGNASRGLPGLHASYLLFDGVTGVPVALLDGDEITARRTAAASALAASCLAREDARHLLVVGAGRIARLLPAAHAVVRPLERVSVWARDAAKAQALAAQWREEGFDAHVATDLVLSCRAADIVSCATLATEPVVQGAWLAPGSHLDLIGSFTPAMREADDACFAGAALYLDTEEALKKSGELLGPMARGVFRAEDVRGTLEQLARGEVRGRRSKEERTVFKSVGTALEDLAAAMLVVGENGRPGSPPSRG</sequence>
<dbReference type="GO" id="GO:0019752">
    <property type="term" value="P:carboxylic acid metabolic process"/>
    <property type="evidence" value="ECO:0007669"/>
    <property type="project" value="UniProtKB-ARBA"/>
</dbReference>